<dbReference type="GO" id="GO:0005886">
    <property type="term" value="C:plasma membrane"/>
    <property type="evidence" value="ECO:0007669"/>
    <property type="project" value="TreeGrafter"/>
</dbReference>
<name>A0A8D8RRE1_9HEMI</name>
<dbReference type="PANTHER" id="PTHR21439:SF0">
    <property type="entry name" value="PROTEIN OSCP1"/>
    <property type="match status" value="1"/>
</dbReference>
<dbReference type="InterPro" id="IPR019332">
    <property type="entry name" value="OSCP1"/>
</dbReference>
<accession>A0A8D8RRE1</accession>
<dbReference type="GO" id="GO:0005737">
    <property type="term" value="C:cytoplasm"/>
    <property type="evidence" value="ECO:0007669"/>
    <property type="project" value="TreeGrafter"/>
</dbReference>
<sequence>MLSSVDTGGRRKAKLLLSHHSAFAMSSHILPLLFLNLGGEMVYILNQRLSAQKIKNDKAKQVLNDITSIMLNEKFLDELFKPQKIYNKDALKNLFHDLAHASIMRLNEASMNKLYDLMTMVFKYQILAAREPRDLILISLNHMDAMRSLVQTSQVQKQLDACYYLVMKMYGQMTDGELQRVRFSILNFFQDIRIRVSIFLRKGVQNNDGSFVIPSDLTISYGNEIPGTTRVYQADGTIVDLLNFPSGGSYTLAVESGSTELRGRRGTDLGVNIYDSGKPVQTDSDGCEDSFDVAGGNTGYKDELNVLIAQLRQEQLGESSGEDPSSIIHFNLFPSFDRDSPGSELFDEPISSSQHSAVLEAIMSEMSLSSESASGGVQSDLIQLLDSIQ</sequence>
<reference evidence="1" key="1">
    <citation type="submission" date="2021-05" db="EMBL/GenBank/DDBJ databases">
        <authorList>
            <person name="Alioto T."/>
            <person name="Alioto T."/>
            <person name="Gomez Garrido J."/>
        </authorList>
    </citation>
    <scope>NUCLEOTIDE SEQUENCE</scope>
</reference>
<dbReference type="AlphaFoldDB" id="A0A8D8RRE1"/>
<dbReference type="EMBL" id="HBUF01183328">
    <property type="protein sequence ID" value="CAG6655900.1"/>
    <property type="molecule type" value="Transcribed_RNA"/>
</dbReference>
<proteinExistence type="predicted"/>
<organism evidence="1">
    <name type="scientific">Cacopsylla melanoneura</name>
    <dbReference type="NCBI Taxonomy" id="428564"/>
    <lineage>
        <taxon>Eukaryota</taxon>
        <taxon>Metazoa</taxon>
        <taxon>Ecdysozoa</taxon>
        <taxon>Arthropoda</taxon>
        <taxon>Hexapoda</taxon>
        <taxon>Insecta</taxon>
        <taxon>Pterygota</taxon>
        <taxon>Neoptera</taxon>
        <taxon>Paraneoptera</taxon>
        <taxon>Hemiptera</taxon>
        <taxon>Sternorrhyncha</taxon>
        <taxon>Psylloidea</taxon>
        <taxon>Psyllidae</taxon>
        <taxon>Psyllinae</taxon>
        <taxon>Cacopsylla</taxon>
    </lineage>
</organism>
<dbReference type="Pfam" id="PF10188">
    <property type="entry name" value="Oscp1"/>
    <property type="match status" value="1"/>
</dbReference>
<evidence type="ECO:0000313" key="1">
    <source>
        <dbReference type="EMBL" id="CAG6655900.1"/>
    </source>
</evidence>
<dbReference type="PANTHER" id="PTHR21439">
    <property type="entry name" value="OXIDORED-NITRO DOMAIN-CONTAINING PROTEIN"/>
    <property type="match status" value="1"/>
</dbReference>
<protein>
    <submittedName>
        <fullName evidence="1">Protein OSCP1</fullName>
    </submittedName>
</protein>